<dbReference type="SUPFAM" id="SSF48435">
    <property type="entry name" value="Bacterial muramidases"/>
    <property type="match status" value="1"/>
</dbReference>
<reference evidence="6 7" key="2">
    <citation type="submission" date="2020-08" db="EMBL/GenBank/DDBJ databases">
        <authorList>
            <person name="Partida-Martinez L."/>
            <person name="Huntemann M."/>
            <person name="Clum A."/>
            <person name="Wang J."/>
            <person name="Palaniappan K."/>
            <person name="Ritter S."/>
            <person name="Chen I.-M."/>
            <person name="Stamatis D."/>
            <person name="Reddy T."/>
            <person name="O'Malley R."/>
            <person name="Daum C."/>
            <person name="Shapiro N."/>
            <person name="Ivanova N."/>
            <person name="Kyrpides N."/>
            <person name="Woyke T."/>
        </authorList>
    </citation>
    <scope>NUCLEOTIDE SEQUENCE [LARGE SCALE GENOMIC DNA]</scope>
    <source>
        <strain evidence="6 7">AS3.13</strain>
    </source>
</reference>
<keyword evidence="6" id="KW-0326">Glycosidase</keyword>
<dbReference type="EMBL" id="JACHBT010000015">
    <property type="protein sequence ID" value="MBB6505864.1"/>
    <property type="molecule type" value="Genomic_DNA"/>
</dbReference>
<dbReference type="Gene3D" id="1.25.20.10">
    <property type="entry name" value="Bacterial muramidases"/>
    <property type="match status" value="1"/>
</dbReference>
<keyword evidence="3 4" id="KW-0732">Signal</keyword>
<gene>
    <name evidence="6" type="ORF">F4693_002860</name>
</gene>
<dbReference type="InterPro" id="IPR008939">
    <property type="entry name" value="Lytic_TGlycosylase_superhlx_U"/>
</dbReference>
<accession>A0A7X0MNY3</accession>
<evidence type="ECO:0000259" key="5">
    <source>
        <dbReference type="Pfam" id="PF01464"/>
    </source>
</evidence>
<dbReference type="EC" id="3.2.1.-" evidence="6"/>
<proteinExistence type="inferred from homology"/>
<evidence type="ECO:0000256" key="2">
    <source>
        <dbReference type="ARBA" id="ARBA00009387"/>
    </source>
</evidence>
<dbReference type="PANTHER" id="PTHR37423:SF2">
    <property type="entry name" value="MEMBRANE-BOUND LYTIC MUREIN TRANSGLYCOSYLASE C"/>
    <property type="match status" value="1"/>
</dbReference>
<reference evidence="6 7" key="1">
    <citation type="submission" date="2020-08" db="EMBL/GenBank/DDBJ databases">
        <title>The Agave Microbiome: Exploring the role of microbial communities in plant adaptations to desert environments.</title>
        <authorList>
            <person name="Partida-Martinez L.P."/>
        </authorList>
    </citation>
    <scope>NUCLEOTIDE SEQUENCE [LARGE SCALE GENOMIC DNA]</scope>
    <source>
        <strain evidence="6 7">AS3.13</strain>
    </source>
</reference>
<evidence type="ECO:0000256" key="4">
    <source>
        <dbReference type="SAM" id="SignalP"/>
    </source>
</evidence>
<evidence type="ECO:0000256" key="1">
    <source>
        <dbReference type="ARBA" id="ARBA00007734"/>
    </source>
</evidence>
<dbReference type="InterPro" id="IPR008258">
    <property type="entry name" value="Transglycosylase_SLT_dom_1"/>
</dbReference>
<dbReference type="InterPro" id="IPR023346">
    <property type="entry name" value="Lysozyme-like_dom_sf"/>
</dbReference>
<comment type="caution">
    <text evidence="6">The sequence shown here is derived from an EMBL/GenBank/DDBJ whole genome shotgun (WGS) entry which is preliminary data.</text>
</comment>
<dbReference type="Gene3D" id="1.10.530.10">
    <property type="match status" value="1"/>
</dbReference>
<comment type="similarity">
    <text evidence="2">Belongs to the virb1 family.</text>
</comment>
<dbReference type="Pfam" id="PF01464">
    <property type="entry name" value="SLT"/>
    <property type="match status" value="1"/>
</dbReference>
<dbReference type="CDD" id="cd13401">
    <property type="entry name" value="Slt70-like"/>
    <property type="match status" value="1"/>
</dbReference>
<organism evidence="6 7">
    <name type="scientific">Sphingomonas endophytica</name>
    <dbReference type="NCBI Taxonomy" id="869719"/>
    <lineage>
        <taxon>Bacteria</taxon>
        <taxon>Pseudomonadati</taxon>
        <taxon>Pseudomonadota</taxon>
        <taxon>Alphaproteobacteria</taxon>
        <taxon>Sphingomonadales</taxon>
        <taxon>Sphingomonadaceae</taxon>
        <taxon>Sphingomonas</taxon>
    </lineage>
</organism>
<protein>
    <submittedName>
        <fullName evidence="6">Soluble lytic murein transglycosylase</fullName>
        <ecNumber evidence="6">3.2.1.-</ecNumber>
    </submittedName>
</protein>
<dbReference type="PANTHER" id="PTHR37423">
    <property type="entry name" value="SOLUBLE LYTIC MUREIN TRANSGLYCOSYLASE-RELATED"/>
    <property type="match status" value="1"/>
</dbReference>
<name>A0A7X0MNY3_9SPHN</name>
<evidence type="ECO:0000256" key="3">
    <source>
        <dbReference type="ARBA" id="ARBA00022729"/>
    </source>
</evidence>
<dbReference type="AlphaFoldDB" id="A0A7X0MNY3"/>
<evidence type="ECO:0000313" key="7">
    <source>
        <dbReference type="Proteomes" id="UP000522313"/>
    </source>
</evidence>
<comment type="similarity">
    <text evidence="1">Belongs to the transglycosylase Slt family.</text>
</comment>
<evidence type="ECO:0000313" key="6">
    <source>
        <dbReference type="EMBL" id="MBB6505864.1"/>
    </source>
</evidence>
<dbReference type="SUPFAM" id="SSF53955">
    <property type="entry name" value="Lysozyme-like"/>
    <property type="match status" value="1"/>
</dbReference>
<feature type="domain" description="Transglycosylase SLT" evidence="5">
    <location>
        <begin position="491"/>
        <end position="593"/>
    </location>
</feature>
<dbReference type="GO" id="GO:0004553">
    <property type="term" value="F:hydrolase activity, hydrolyzing O-glycosyl compounds"/>
    <property type="evidence" value="ECO:0007669"/>
    <property type="project" value="InterPro"/>
</dbReference>
<feature type="signal peptide" evidence="4">
    <location>
        <begin position="1"/>
        <end position="20"/>
    </location>
</feature>
<sequence length="653" mass="70211">MILIVAAAGTLAVVAGQYGAVPATQPAPAPVAAAPLPGMAQPVAQWKALQQTDALPFDSYFSFISAHPGWPGEAGFRRTLERKAATDPNTPVTSVAAFCRRWKPLTAAGWIACARAYQATGSTIDAQVAARTGWRLGNLSPQDETTVLTQFASALSPADHDARTDALLWQGATGSAQRMLAYTSEAARPLFTARLAFRGNAENASALAASYDAIGARDAGYIADKAMWLRNSGASPSARGWLARTRTGMTRPGNVEKFYEALLVNARAAAADGQWQTAYDIARQIDDAYPAGTDVSTKPYGERDDYTSLAWLAGQAALKLGRPADARAMFERYGLGSQSPQTRAKGLYWAARTAEQARQPDANALFERTAGYRDQYYGQLAIEHLRRPLTAPPAPPTPVIAPAARSAFYGREVVRAAQFLGQAGQYQDQTAFVKQIAADATSDTDHYLADELSRALGRPDLGVLLGRSAMQNGLTEYSATGFPTVAVPSGYEAEWPMIHAVARQESQFDRMARSPVGASGLMQLMPGTAREQAGKLGLGYDPLRLTSDTNYNIQLGSSYFQRIFALYGSYPLAIAAYNAGPGNVNKWLRANGDPRTGAVDAVDWVEAIPYGETRNYVQRVLENAVVYDLMNPARAKSRGPNNLSWYLGRSRGG</sequence>
<dbReference type="Proteomes" id="UP000522313">
    <property type="component" value="Unassembled WGS sequence"/>
</dbReference>
<dbReference type="GO" id="GO:0042597">
    <property type="term" value="C:periplasmic space"/>
    <property type="evidence" value="ECO:0007669"/>
    <property type="project" value="InterPro"/>
</dbReference>
<feature type="chain" id="PRO_5030845895" evidence="4">
    <location>
        <begin position="21"/>
        <end position="653"/>
    </location>
</feature>
<keyword evidence="6" id="KW-0378">Hydrolase</keyword>